<dbReference type="EMBL" id="CADCWM010000512">
    <property type="protein sequence ID" value="CAA9565445.1"/>
    <property type="molecule type" value="Genomic_DNA"/>
</dbReference>
<dbReference type="AlphaFoldDB" id="A0A6J4V130"/>
<reference evidence="2" key="1">
    <citation type="submission" date="2020-02" db="EMBL/GenBank/DDBJ databases">
        <authorList>
            <person name="Meier V. D."/>
        </authorList>
    </citation>
    <scope>NUCLEOTIDE SEQUENCE</scope>
    <source>
        <strain evidence="2">AVDCRST_MAG88</strain>
    </source>
</reference>
<evidence type="ECO:0000313" key="2">
    <source>
        <dbReference type="EMBL" id="CAA9565445.1"/>
    </source>
</evidence>
<proteinExistence type="predicted"/>
<accession>A0A6J4V130</accession>
<feature type="region of interest" description="Disordered" evidence="1">
    <location>
        <begin position="18"/>
        <end position="40"/>
    </location>
</feature>
<organism evidence="2">
    <name type="scientific">uncultured Thermomicrobiales bacterium</name>
    <dbReference type="NCBI Taxonomy" id="1645740"/>
    <lineage>
        <taxon>Bacteria</taxon>
        <taxon>Pseudomonadati</taxon>
        <taxon>Thermomicrobiota</taxon>
        <taxon>Thermomicrobia</taxon>
        <taxon>Thermomicrobiales</taxon>
        <taxon>environmental samples</taxon>
    </lineage>
</organism>
<gene>
    <name evidence="2" type="ORF">AVDCRST_MAG88-1843</name>
</gene>
<name>A0A6J4V130_9BACT</name>
<sequence length="65" mass="7592">MEDQDWQDVTMLDAWLGTATAPEPGQPRAGTAPQVPRPSEFTQQEWQRLVFLRWLRQQGRLDDHC</sequence>
<evidence type="ECO:0000256" key="1">
    <source>
        <dbReference type="SAM" id="MobiDB-lite"/>
    </source>
</evidence>
<protein>
    <submittedName>
        <fullName evidence="2">Uncharacterized protein</fullName>
    </submittedName>
</protein>